<comment type="caution">
    <text evidence="14">The sequence shown here is derived from an EMBL/GenBank/DDBJ whole genome shotgun (WGS) entry which is preliminary data.</text>
</comment>
<keyword evidence="7" id="KW-0378">Hydrolase</keyword>
<evidence type="ECO:0000256" key="10">
    <source>
        <dbReference type="ARBA" id="ARBA00050859"/>
    </source>
</evidence>
<keyword evidence="8" id="KW-0862">Zinc</keyword>
<dbReference type="Pfam" id="PF00246">
    <property type="entry name" value="Peptidase_M14"/>
    <property type="match status" value="1"/>
</dbReference>
<keyword evidence="4" id="KW-0645">Protease</keyword>
<reference evidence="14 15" key="1">
    <citation type="submission" date="2018-08" db="EMBL/GenBank/DDBJ databases">
        <title>A genome reference for cultivated species of the human gut microbiota.</title>
        <authorList>
            <person name="Zou Y."/>
            <person name="Xue W."/>
            <person name="Luo G."/>
        </authorList>
    </citation>
    <scope>NUCLEOTIDE SEQUENCE [LARGE SCALE GENOMIC DNA]</scope>
    <source>
        <strain evidence="14 15">AM07-24</strain>
    </source>
</reference>
<evidence type="ECO:0000256" key="9">
    <source>
        <dbReference type="ARBA" id="ARBA00023049"/>
    </source>
</evidence>
<evidence type="ECO:0000256" key="8">
    <source>
        <dbReference type="ARBA" id="ARBA00022833"/>
    </source>
</evidence>
<dbReference type="AlphaFoldDB" id="A0A415E2Z2"/>
<evidence type="ECO:0000256" key="4">
    <source>
        <dbReference type="ARBA" id="ARBA00022670"/>
    </source>
</evidence>
<dbReference type="EMBL" id="QRMS01000002">
    <property type="protein sequence ID" value="RHJ87990.1"/>
    <property type="molecule type" value="Genomic_DNA"/>
</dbReference>
<gene>
    <name evidence="14" type="ORF">DW099_06105</name>
</gene>
<dbReference type="GO" id="GO:0004181">
    <property type="term" value="F:metallocarboxypeptidase activity"/>
    <property type="evidence" value="ECO:0007669"/>
    <property type="project" value="InterPro"/>
</dbReference>
<keyword evidence="6" id="KW-0732">Signal</keyword>
<feature type="domain" description="Peptidase M14" evidence="13">
    <location>
        <begin position="40"/>
        <end position="334"/>
    </location>
</feature>
<sequence>MINTSKGRIALILIVFLTMMTAISQPVSASTSYIVSRSDKKYSYTDMKKDIEALTAKYPDRLTSQVLGESADGRNIYALCLGNPEAEKQIFVTAGMHAREYINCQVVMMMVERYCRNYGGKYKGKTYRQLFDEVAVYIIPMVNPDGIAISQSGAGAIRNAALRKKVQKMPRRGGYSNWKSNARGVDLNHNYKMYAGKHPQKKPASENYPGPSRFSESETKAVHDLMKSMTNMKACLNYHSMGQVIYWGYKNKSYKSKSYALAKMFRQMTGYYLIDESYTKATYGDLEHYVINEYRIPYVCIETGYGGVPVSSRQLLPIYKKVMDSFEKTAYMYR</sequence>
<evidence type="ECO:0000313" key="14">
    <source>
        <dbReference type="EMBL" id="RHJ87990.1"/>
    </source>
</evidence>
<dbReference type="GO" id="GO:0005615">
    <property type="term" value="C:extracellular space"/>
    <property type="evidence" value="ECO:0007669"/>
    <property type="project" value="TreeGrafter"/>
</dbReference>
<evidence type="ECO:0000256" key="1">
    <source>
        <dbReference type="ARBA" id="ARBA00001947"/>
    </source>
</evidence>
<keyword evidence="9" id="KW-0482">Metalloprotease</keyword>
<proteinExistence type="inferred from homology"/>
<evidence type="ECO:0000313" key="15">
    <source>
        <dbReference type="Proteomes" id="UP000284841"/>
    </source>
</evidence>
<name>A0A415E2Z2_9FIRM</name>
<evidence type="ECO:0000256" key="5">
    <source>
        <dbReference type="ARBA" id="ARBA00022723"/>
    </source>
</evidence>
<dbReference type="Gene3D" id="3.40.630.10">
    <property type="entry name" value="Zn peptidases"/>
    <property type="match status" value="1"/>
</dbReference>
<keyword evidence="3" id="KW-0121">Carboxypeptidase</keyword>
<keyword evidence="5" id="KW-0479">Metal-binding</keyword>
<evidence type="ECO:0000256" key="11">
    <source>
        <dbReference type="ARBA" id="ARBA00066554"/>
    </source>
</evidence>
<keyword evidence="15" id="KW-1185">Reference proteome</keyword>
<comment type="similarity">
    <text evidence="2 12">Belongs to the peptidase M14 family.</text>
</comment>
<dbReference type="EC" id="3.4.17.18" evidence="11"/>
<protein>
    <recommendedName>
        <fullName evidence="11">carboxypeptidase T</fullName>
        <ecNumber evidence="11">3.4.17.18</ecNumber>
    </recommendedName>
</protein>
<dbReference type="OrthoDB" id="9811296at2"/>
<comment type="catalytic activity">
    <reaction evidence="10">
        <text>Releases a C-terminal residue, which may be hydrophobic or positively charged.</text>
        <dbReference type="EC" id="3.4.17.18"/>
    </reaction>
</comment>
<dbReference type="FunFam" id="3.40.630.10:FF:000084">
    <property type="entry name" value="Carboxypeptidase B2"/>
    <property type="match status" value="1"/>
</dbReference>
<dbReference type="Proteomes" id="UP000284841">
    <property type="component" value="Unassembled WGS sequence"/>
</dbReference>
<comment type="caution">
    <text evidence="12">Lacks conserved residue(s) required for the propagation of feature annotation.</text>
</comment>
<evidence type="ECO:0000256" key="7">
    <source>
        <dbReference type="ARBA" id="ARBA00022801"/>
    </source>
</evidence>
<evidence type="ECO:0000256" key="2">
    <source>
        <dbReference type="ARBA" id="ARBA00005988"/>
    </source>
</evidence>
<organism evidence="14 15">
    <name type="scientific">Emergencia timonensis</name>
    <dbReference type="NCBI Taxonomy" id="1776384"/>
    <lineage>
        <taxon>Bacteria</taxon>
        <taxon>Bacillati</taxon>
        <taxon>Bacillota</taxon>
        <taxon>Clostridia</taxon>
        <taxon>Peptostreptococcales</taxon>
        <taxon>Anaerovoracaceae</taxon>
        <taxon>Emergencia</taxon>
    </lineage>
</organism>
<dbReference type="PANTHER" id="PTHR11705:SF143">
    <property type="entry name" value="SLL0236 PROTEIN"/>
    <property type="match status" value="1"/>
</dbReference>
<dbReference type="STRING" id="1776384.GCA_900086585_03542"/>
<dbReference type="GO" id="GO:0006508">
    <property type="term" value="P:proteolysis"/>
    <property type="evidence" value="ECO:0007669"/>
    <property type="project" value="UniProtKB-KW"/>
</dbReference>
<evidence type="ECO:0000256" key="12">
    <source>
        <dbReference type="PROSITE-ProRule" id="PRU01379"/>
    </source>
</evidence>
<dbReference type="GO" id="GO:0008270">
    <property type="term" value="F:zinc ion binding"/>
    <property type="evidence" value="ECO:0007669"/>
    <property type="project" value="InterPro"/>
</dbReference>
<evidence type="ECO:0000259" key="13">
    <source>
        <dbReference type="PROSITE" id="PS52035"/>
    </source>
</evidence>
<dbReference type="PRINTS" id="PR00765">
    <property type="entry name" value="CRBOXYPTASEA"/>
</dbReference>
<comment type="cofactor">
    <cofactor evidence="1">
        <name>Zn(2+)</name>
        <dbReference type="ChEBI" id="CHEBI:29105"/>
    </cofactor>
</comment>
<dbReference type="PROSITE" id="PS52035">
    <property type="entry name" value="PEPTIDASE_M14"/>
    <property type="match status" value="1"/>
</dbReference>
<dbReference type="InterPro" id="IPR000834">
    <property type="entry name" value="Peptidase_M14"/>
</dbReference>
<dbReference type="SUPFAM" id="SSF53187">
    <property type="entry name" value="Zn-dependent exopeptidases"/>
    <property type="match status" value="1"/>
</dbReference>
<evidence type="ECO:0000256" key="6">
    <source>
        <dbReference type="ARBA" id="ARBA00022729"/>
    </source>
</evidence>
<evidence type="ECO:0000256" key="3">
    <source>
        <dbReference type="ARBA" id="ARBA00022645"/>
    </source>
</evidence>
<dbReference type="PANTHER" id="PTHR11705">
    <property type="entry name" value="PROTEASE FAMILY M14 CARBOXYPEPTIDASE A,B"/>
    <property type="match status" value="1"/>
</dbReference>
<accession>A0A415E2Z2</accession>
<dbReference type="RefSeq" id="WP_118334418.1">
    <property type="nucleotide sequence ID" value="NZ_AP025567.1"/>
</dbReference>
<dbReference type="SMART" id="SM00631">
    <property type="entry name" value="Zn_pept"/>
    <property type="match status" value="1"/>
</dbReference>